<comment type="caution">
    <text evidence="2">The sequence shown here is derived from an EMBL/GenBank/DDBJ whole genome shotgun (WGS) entry which is preliminary data.</text>
</comment>
<keyword evidence="3" id="KW-1185">Reference proteome</keyword>
<dbReference type="RefSeq" id="WP_097442014.1">
    <property type="nucleotide sequence ID" value="NZ_NBWU01000001.1"/>
</dbReference>
<dbReference type="InterPro" id="IPR043742">
    <property type="entry name" value="DUF5687"/>
</dbReference>
<protein>
    <submittedName>
        <fullName evidence="2">Uncharacterized protein</fullName>
    </submittedName>
</protein>
<feature type="transmembrane region" description="Helical" evidence="1">
    <location>
        <begin position="375"/>
        <end position="400"/>
    </location>
</feature>
<feature type="transmembrane region" description="Helical" evidence="1">
    <location>
        <begin position="167"/>
        <end position="186"/>
    </location>
</feature>
<dbReference type="OrthoDB" id="1014144at2"/>
<feature type="transmembrane region" description="Helical" evidence="1">
    <location>
        <begin position="137"/>
        <end position="155"/>
    </location>
</feature>
<sequence>MKIKHFIRLQWLSMIRSASFATKLVMKILMGFGFLYFAVIFVVMGAVAYVGLDKSERFEPLETVSRFMIYYLILDLIIRYMMQKLPVLNIKPFLYQPVKKDKIVHFAMGETAASFFNWGHAFLLIPFTVTALINGENLWGMLGWHFAITALIFCNNYINILLNNKNVVFYIVVSVVAFLGLCQYYDWWDFTLYTGPVFHAFYKSPYLVILPFLLLGALYFGAFKSYRSLMYLDGGLAAKSVDAKTEEMGWLDRFGHLGTFLKNDIRLIKRNKRSKTAVIMSGFFLLYGLLFFTGAIEAYENPMWKIFAGIFVSGGFLFTFGQFVPSWDSSYYPLMMSQNITYKDYLDSKWYLVIIATSISMLLALPYLYFGWEAYAAVFVGGIFNIGVNAYLVLWGGAYIKTPIDLTTNKKAFGDSQAFNVKTLLLTLPKILLPMLVYAAGHYTVGPWLGYVLVGLLGLAGFAFKGMVFRMIERIYKREKYATLLAYKQK</sequence>
<feature type="transmembrane region" description="Helical" evidence="1">
    <location>
        <begin position="276"/>
        <end position="296"/>
    </location>
</feature>
<feature type="transmembrane region" description="Helical" evidence="1">
    <location>
        <begin position="103"/>
        <end position="125"/>
    </location>
</feature>
<feature type="transmembrane region" description="Helical" evidence="1">
    <location>
        <begin position="421"/>
        <end position="442"/>
    </location>
</feature>
<dbReference type="Pfam" id="PF18940">
    <property type="entry name" value="DUF5687"/>
    <property type="match status" value="1"/>
</dbReference>
<feature type="transmembrane region" description="Helical" evidence="1">
    <location>
        <begin position="24"/>
        <end position="52"/>
    </location>
</feature>
<evidence type="ECO:0000256" key="1">
    <source>
        <dbReference type="SAM" id="Phobius"/>
    </source>
</evidence>
<gene>
    <name evidence="2" type="ORF">B7P33_04130</name>
</gene>
<feature type="transmembrane region" description="Helical" evidence="1">
    <location>
        <begin position="302"/>
        <end position="327"/>
    </location>
</feature>
<feature type="transmembrane region" description="Helical" evidence="1">
    <location>
        <begin position="348"/>
        <end position="369"/>
    </location>
</feature>
<feature type="transmembrane region" description="Helical" evidence="1">
    <location>
        <begin position="64"/>
        <end position="82"/>
    </location>
</feature>
<feature type="transmembrane region" description="Helical" evidence="1">
    <location>
        <begin position="206"/>
        <end position="223"/>
    </location>
</feature>
<reference evidence="2 3" key="1">
    <citation type="submission" date="2017-04" db="EMBL/GenBank/DDBJ databases">
        <title>A new member of the family Flavobacteriaceae isolated from ascidians.</title>
        <authorList>
            <person name="Chen L."/>
        </authorList>
    </citation>
    <scope>NUCLEOTIDE SEQUENCE [LARGE SCALE GENOMIC DNA]</scope>
    <source>
        <strain evidence="2 3">HQA918</strain>
    </source>
</reference>
<accession>A0A2A4GFH1</accession>
<proteinExistence type="predicted"/>
<evidence type="ECO:0000313" key="3">
    <source>
        <dbReference type="Proteomes" id="UP000219559"/>
    </source>
</evidence>
<organism evidence="2 3">
    <name type="scientific">Sediminicola luteus</name>
    <dbReference type="NCBI Taxonomy" id="319238"/>
    <lineage>
        <taxon>Bacteria</taxon>
        <taxon>Pseudomonadati</taxon>
        <taxon>Bacteroidota</taxon>
        <taxon>Flavobacteriia</taxon>
        <taxon>Flavobacteriales</taxon>
        <taxon>Flavobacteriaceae</taxon>
        <taxon>Sediminicola</taxon>
    </lineage>
</organism>
<dbReference type="EMBL" id="NBWU01000001">
    <property type="protein sequence ID" value="PCE66492.1"/>
    <property type="molecule type" value="Genomic_DNA"/>
</dbReference>
<keyword evidence="1" id="KW-0812">Transmembrane</keyword>
<dbReference type="AlphaFoldDB" id="A0A2A4GFH1"/>
<name>A0A2A4GFH1_9FLAO</name>
<evidence type="ECO:0000313" key="2">
    <source>
        <dbReference type="EMBL" id="PCE66492.1"/>
    </source>
</evidence>
<keyword evidence="1" id="KW-0472">Membrane</keyword>
<keyword evidence="1" id="KW-1133">Transmembrane helix</keyword>
<dbReference type="Proteomes" id="UP000219559">
    <property type="component" value="Unassembled WGS sequence"/>
</dbReference>
<feature type="transmembrane region" description="Helical" evidence="1">
    <location>
        <begin position="448"/>
        <end position="468"/>
    </location>
</feature>